<comment type="caution">
    <text evidence="10">The sequence shown here is derived from an EMBL/GenBank/DDBJ whole genome shotgun (WGS) entry which is preliminary data.</text>
</comment>
<evidence type="ECO:0000256" key="8">
    <source>
        <dbReference type="SAM" id="Phobius"/>
    </source>
</evidence>
<organism evidence="10 11">
    <name type="scientific">Allobranchiibius huperziae</name>
    <dbReference type="NCBI Taxonomy" id="1874116"/>
    <lineage>
        <taxon>Bacteria</taxon>
        <taxon>Bacillati</taxon>
        <taxon>Actinomycetota</taxon>
        <taxon>Actinomycetes</taxon>
        <taxon>Micrococcales</taxon>
        <taxon>Dermacoccaceae</taxon>
        <taxon>Allobranchiibius</taxon>
    </lineage>
</organism>
<accession>A0A853DJ24</accession>
<feature type="transmembrane region" description="Helical" evidence="8">
    <location>
        <begin position="69"/>
        <end position="89"/>
    </location>
</feature>
<dbReference type="AlphaFoldDB" id="A0A853DJ24"/>
<feature type="transmembrane region" description="Helical" evidence="8">
    <location>
        <begin position="176"/>
        <end position="196"/>
    </location>
</feature>
<feature type="region of interest" description="Disordered" evidence="7">
    <location>
        <begin position="285"/>
        <end position="304"/>
    </location>
</feature>
<comment type="similarity">
    <text evidence="2">Belongs to the EamA transporter family.</text>
</comment>
<keyword evidence="4 8" id="KW-0812">Transmembrane</keyword>
<dbReference type="EMBL" id="JACCFW010000001">
    <property type="protein sequence ID" value="NYJ74781.1"/>
    <property type="molecule type" value="Genomic_DNA"/>
</dbReference>
<evidence type="ECO:0000256" key="4">
    <source>
        <dbReference type="ARBA" id="ARBA00022692"/>
    </source>
</evidence>
<feature type="transmembrane region" description="Helical" evidence="8">
    <location>
        <begin position="237"/>
        <end position="257"/>
    </location>
</feature>
<evidence type="ECO:0000313" key="11">
    <source>
        <dbReference type="Proteomes" id="UP000571817"/>
    </source>
</evidence>
<dbReference type="PANTHER" id="PTHR42920:SF11">
    <property type="entry name" value="INNER MEMBRANE PROTEIN YTFF"/>
    <property type="match status" value="1"/>
</dbReference>
<reference evidence="10 11" key="1">
    <citation type="submission" date="2020-07" db="EMBL/GenBank/DDBJ databases">
        <title>Sequencing the genomes of 1000 actinobacteria strains.</title>
        <authorList>
            <person name="Klenk H.-P."/>
        </authorList>
    </citation>
    <scope>NUCLEOTIDE SEQUENCE [LARGE SCALE GENOMIC DNA]</scope>
    <source>
        <strain evidence="10 11">DSM 29531</strain>
    </source>
</reference>
<evidence type="ECO:0000256" key="3">
    <source>
        <dbReference type="ARBA" id="ARBA00022475"/>
    </source>
</evidence>
<evidence type="ECO:0000256" key="7">
    <source>
        <dbReference type="SAM" id="MobiDB-lite"/>
    </source>
</evidence>
<evidence type="ECO:0000259" key="9">
    <source>
        <dbReference type="Pfam" id="PF00892"/>
    </source>
</evidence>
<evidence type="ECO:0000256" key="2">
    <source>
        <dbReference type="ARBA" id="ARBA00007362"/>
    </source>
</evidence>
<comment type="subcellular location">
    <subcellularLocation>
        <location evidence="1">Cell membrane</location>
        <topology evidence="1">Multi-pass membrane protein</topology>
    </subcellularLocation>
</comment>
<feature type="transmembrane region" description="Helical" evidence="8">
    <location>
        <begin position="120"/>
        <end position="138"/>
    </location>
</feature>
<dbReference type="RefSeq" id="WP_179480945.1">
    <property type="nucleotide sequence ID" value="NZ_JACCFW010000001.1"/>
</dbReference>
<dbReference type="InterPro" id="IPR051258">
    <property type="entry name" value="Diverse_Substrate_Transporter"/>
</dbReference>
<feature type="domain" description="EamA" evidence="9">
    <location>
        <begin position="147"/>
        <end position="280"/>
    </location>
</feature>
<feature type="transmembrane region" description="Helical" evidence="8">
    <location>
        <begin position="263"/>
        <end position="283"/>
    </location>
</feature>
<keyword evidence="6 8" id="KW-0472">Membrane</keyword>
<keyword evidence="3" id="KW-1003">Cell membrane</keyword>
<keyword evidence="11" id="KW-1185">Reference proteome</keyword>
<gene>
    <name evidence="10" type="ORF">HNR15_001744</name>
</gene>
<feature type="transmembrane region" description="Helical" evidence="8">
    <location>
        <begin position="39"/>
        <end position="57"/>
    </location>
</feature>
<evidence type="ECO:0000256" key="5">
    <source>
        <dbReference type="ARBA" id="ARBA00022989"/>
    </source>
</evidence>
<keyword evidence="5 8" id="KW-1133">Transmembrane helix</keyword>
<dbReference type="Pfam" id="PF00892">
    <property type="entry name" value="EamA"/>
    <property type="match status" value="1"/>
</dbReference>
<protein>
    <submittedName>
        <fullName evidence="10">Inner membrane transporter RhtA</fullName>
    </submittedName>
</protein>
<dbReference type="GO" id="GO:0005886">
    <property type="term" value="C:plasma membrane"/>
    <property type="evidence" value="ECO:0007669"/>
    <property type="project" value="UniProtKB-SubCell"/>
</dbReference>
<evidence type="ECO:0000256" key="6">
    <source>
        <dbReference type="ARBA" id="ARBA00023136"/>
    </source>
</evidence>
<dbReference type="InterPro" id="IPR000620">
    <property type="entry name" value="EamA_dom"/>
</dbReference>
<dbReference type="SUPFAM" id="SSF103481">
    <property type="entry name" value="Multidrug resistance efflux transporter EmrE"/>
    <property type="match status" value="1"/>
</dbReference>
<feature type="transmembrane region" description="Helical" evidence="8">
    <location>
        <begin position="208"/>
        <end position="225"/>
    </location>
</feature>
<name>A0A853DJ24_9MICO</name>
<evidence type="ECO:0000256" key="1">
    <source>
        <dbReference type="ARBA" id="ARBA00004651"/>
    </source>
</evidence>
<feature type="transmembrane region" description="Helical" evidence="8">
    <location>
        <begin position="144"/>
        <end position="164"/>
    </location>
</feature>
<dbReference type="PANTHER" id="PTHR42920">
    <property type="entry name" value="OS03G0707200 PROTEIN-RELATED"/>
    <property type="match status" value="1"/>
</dbReference>
<proteinExistence type="inferred from homology"/>
<sequence length="304" mass="30667">MRFPVGYRPPPPALVLTAVVSVQFGGALASTLVPTIGAFGSVGLRLGFAAVLLCALGRPALRGRSRADWRVVTAYAATLATMNVCFYAAIAHLPLGVAVTCEFVGPLSLSAVLSRRWQDAAAVVCAVGGVLLVSGALTTPWSKMPVTGVLLALAAGACWAAYIMASGATGARFASLDGLAIALAMGTVVVLPIGVWRAGDALFSGESLAKGFGIALLSSVLPYSLELLALRRLAAHVFGILMSLEPAAGALAGLLVLGQRLSAPELVGMALVVLASVIVLGAARRPRSGESDGGSGVPEGLTPA</sequence>
<dbReference type="InterPro" id="IPR037185">
    <property type="entry name" value="EmrE-like"/>
</dbReference>
<evidence type="ECO:0000313" key="10">
    <source>
        <dbReference type="EMBL" id="NYJ74781.1"/>
    </source>
</evidence>
<dbReference type="Proteomes" id="UP000571817">
    <property type="component" value="Unassembled WGS sequence"/>
</dbReference>
<feature type="transmembrane region" description="Helical" evidence="8">
    <location>
        <begin position="95"/>
        <end position="113"/>
    </location>
</feature>